<evidence type="ECO:0000256" key="2">
    <source>
        <dbReference type="ARBA" id="ARBA00005695"/>
    </source>
</evidence>
<gene>
    <name evidence="6" type="ORF">SAMN05192530_1208</name>
</gene>
<dbReference type="InterPro" id="IPR030678">
    <property type="entry name" value="Peptide/Ni-bd"/>
</dbReference>
<evidence type="ECO:0000256" key="1">
    <source>
        <dbReference type="ARBA" id="ARBA00004418"/>
    </source>
</evidence>
<evidence type="ECO:0000256" key="3">
    <source>
        <dbReference type="ARBA" id="ARBA00022729"/>
    </source>
</evidence>
<dbReference type="EMBL" id="FNIT01000020">
    <property type="protein sequence ID" value="SDO91117.1"/>
    <property type="molecule type" value="Genomic_DNA"/>
</dbReference>
<name>A0A1H0NED3_9HYPH</name>
<feature type="signal peptide" evidence="4">
    <location>
        <begin position="1"/>
        <end position="32"/>
    </location>
</feature>
<dbReference type="GO" id="GO:0042884">
    <property type="term" value="P:microcin transport"/>
    <property type="evidence" value="ECO:0007669"/>
    <property type="project" value="TreeGrafter"/>
</dbReference>
<dbReference type="PANTHER" id="PTHR30290">
    <property type="entry name" value="PERIPLASMIC BINDING COMPONENT OF ABC TRANSPORTER"/>
    <property type="match status" value="1"/>
</dbReference>
<dbReference type="GO" id="GO:1904680">
    <property type="term" value="F:peptide transmembrane transporter activity"/>
    <property type="evidence" value="ECO:0007669"/>
    <property type="project" value="TreeGrafter"/>
</dbReference>
<dbReference type="GO" id="GO:0030288">
    <property type="term" value="C:outer membrane-bounded periplasmic space"/>
    <property type="evidence" value="ECO:0007669"/>
    <property type="project" value="TreeGrafter"/>
</dbReference>
<proteinExistence type="inferred from homology"/>
<evidence type="ECO:0000259" key="5">
    <source>
        <dbReference type="Pfam" id="PF00496"/>
    </source>
</evidence>
<sequence length="619" mass="69404">MLVSSLAPSLRHTLLAATFGVSALMATASVQAEPHFGIAMQGEPALPNGFDHFPYVDPAAPKGGRMVYGVFGSFDNLNPVSVQGALTAARGLFADPEFGNLVYEPLMQRSADEAFTYYGLIAKSVETDAERRFVEFQLDPAARFSDGRPVRPEDVLATVDLLRVQGSVRPQYSNWLSKVARVEKRGEHGVRFVFNEKADRELPLLLAALPVIPEGAFDPTTIARTTLDKPIGSGPYLVERVEPGQRIVYRRNPDYWGRDLPTKRGVDNYDEIVVEYFRDQNAQFEAFKKGITYVYFYNQPNPRHWRTAYDFPAVAKGEVVKEIFETGRPANLNAFFFNTRRPIFADARVREALSRLFDFEWVNRNLFYGEYQRLESFFDNSELSSVGRPADAREETLLRPFAASLGPGVLAGTWRAPGTDGSGSDRNSLRAALSQLETAGYHFDSGRMVNRSGQPLSFEIMVATANESRIALGYARSLARIGVDARVRQVDDAQYQKRKQSFDYDMLISAFSGTLSPGTEQVNRWGSSARERPGSFNYAGVADPAVDAMIAAMTSARTREDYLAAVRAYDRVLISGHYVIPLYYIGEQWLARWHFIQHPQKTPLTGFYLPAFWDERAED</sequence>
<comment type="similarity">
    <text evidence="2">Belongs to the bacterial solute-binding protein 5 family.</text>
</comment>
<comment type="subcellular location">
    <subcellularLocation>
        <location evidence="1">Periplasm</location>
    </subcellularLocation>
</comment>
<feature type="domain" description="Solute-binding protein family 5" evidence="5">
    <location>
        <begin position="117"/>
        <end position="529"/>
    </location>
</feature>
<dbReference type="GO" id="GO:0043190">
    <property type="term" value="C:ATP-binding cassette (ABC) transporter complex"/>
    <property type="evidence" value="ECO:0007669"/>
    <property type="project" value="InterPro"/>
</dbReference>
<keyword evidence="7" id="KW-1185">Reference proteome</keyword>
<dbReference type="STRING" id="1166073.SAMN05192530_1208"/>
<dbReference type="Proteomes" id="UP000198793">
    <property type="component" value="Unassembled WGS sequence"/>
</dbReference>
<evidence type="ECO:0000256" key="4">
    <source>
        <dbReference type="SAM" id="SignalP"/>
    </source>
</evidence>
<evidence type="ECO:0000313" key="6">
    <source>
        <dbReference type="EMBL" id="SDO91117.1"/>
    </source>
</evidence>
<feature type="chain" id="PRO_5011563878" evidence="4">
    <location>
        <begin position="33"/>
        <end position="619"/>
    </location>
</feature>
<dbReference type="CDD" id="cd08497">
    <property type="entry name" value="MbnE-like"/>
    <property type="match status" value="1"/>
</dbReference>
<dbReference type="InterPro" id="IPR039424">
    <property type="entry name" value="SBP_5"/>
</dbReference>
<dbReference type="PIRSF" id="PIRSF002741">
    <property type="entry name" value="MppA"/>
    <property type="match status" value="1"/>
</dbReference>
<dbReference type="GO" id="GO:0015833">
    <property type="term" value="P:peptide transport"/>
    <property type="evidence" value="ECO:0007669"/>
    <property type="project" value="TreeGrafter"/>
</dbReference>
<dbReference type="Gene3D" id="3.40.190.10">
    <property type="entry name" value="Periplasmic binding protein-like II"/>
    <property type="match status" value="1"/>
</dbReference>
<dbReference type="SUPFAM" id="SSF53850">
    <property type="entry name" value="Periplasmic binding protein-like II"/>
    <property type="match status" value="1"/>
</dbReference>
<organism evidence="6 7">
    <name type="scientific">Aureimonas jatrophae</name>
    <dbReference type="NCBI Taxonomy" id="1166073"/>
    <lineage>
        <taxon>Bacteria</taxon>
        <taxon>Pseudomonadati</taxon>
        <taxon>Pseudomonadota</taxon>
        <taxon>Alphaproteobacteria</taxon>
        <taxon>Hyphomicrobiales</taxon>
        <taxon>Aurantimonadaceae</taxon>
        <taxon>Aureimonas</taxon>
    </lineage>
</organism>
<reference evidence="6 7" key="1">
    <citation type="submission" date="2016-10" db="EMBL/GenBank/DDBJ databases">
        <authorList>
            <person name="de Groot N.N."/>
        </authorList>
    </citation>
    <scope>NUCLEOTIDE SEQUENCE [LARGE SCALE GENOMIC DNA]</scope>
    <source>
        <strain evidence="7">L7-484,KACC 16230,DSM 25025</strain>
    </source>
</reference>
<dbReference type="AlphaFoldDB" id="A0A1H0NED3"/>
<dbReference type="PANTHER" id="PTHR30290:SF64">
    <property type="entry name" value="ABC TRANSPORTER PERIPLASMIC BINDING PROTEIN"/>
    <property type="match status" value="1"/>
</dbReference>
<protein>
    <submittedName>
        <fullName evidence="6">Peptide/nickel transport system substrate-binding protein</fullName>
    </submittedName>
</protein>
<keyword evidence="3 4" id="KW-0732">Signal</keyword>
<dbReference type="InterPro" id="IPR000914">
    <property type="entry name" value="SBP_5_dom"/>
</dbReference>
<dbReference type="RefSeq" id="WP_170842720.1">
    <property type="nucleotide sequence ID" value="NZ_FNIT01000020.1"/>
</dbReference>
<accession>A0A1H0NED3</accession>
<evidence type="ECO:0000313" key="7">
    <source>
        <dbReference type="Proteomes" id="UP000198793"/>
    </source>
</evidence>
<dbReference type="Gene3D" id="3.10.105.10">
    <property type="entry name" value="Dipeptide-binding Protein, Domain 3"/>
    <property type="match status" value="1"/>
</dbReference>
<dbReference type="Pfam" id="PF00496">
    <property type="entry name" value="SBP_bac_5"/>
    <property type="match status" value="1"/>
</dbReference>